<evidence type="ECO:0008006" key="5">
    <source>
        <dbReference type="Google" id="ProtNLM"/>
    </source>
</evidence>
<dbReference type="Gene3D" id="3.90.1410.10">
    <property type="entry name" value="set domain protein methyltransferase, domain 1"/>
    <property type="match status" value="1"/>
</dbReference>
<dbReference type="KEGG" id="tps:THAPS_23516"/>
<dbReference type="PaxDb" id="35128-Thaps23516"/>
<feature type="region of interest" description="Disordered" evidence="1">
    <location>
        <begin position="368"/>
        <end position="389"/>
    </location>
</feature>
<dbReference type="InterPro" id="IPR046341">
    <property type="entry name" value="SET_dom_sf"/>
</dbReference>
<gene>
    <name evidence="3" type="ORF">THAPS_23516</name>
</gene>
<dbReference type="RefSeq" id="XP_002295884.1">
    <property type="nucleotide sequence ID" value="XM_002295848.1"/>
</dbReference>
<dbReference type="InterPro" id="IPR050600">
    <property type="entry name" value="SETD3_SETD6_MTase"/>
</dbReference>
<name>B5YNB2_THAPS</name>
<evidence type="ECO:0000313" key="3">
    <source>
        <dbReference type="EMBL" id="ACI64601.1"/>
    </source>
</evidence>
<dbReference type="InParanoid" id="B5YNB2"/>
<protein>
    <recommendedName>
        <fullName evidence="5">SET domain-containing protein</fullName>
    </recommendedName>
</protein>
<accession>B5YNB2</accession>
<dbReference type="HOGENOM" id="CLU_641750_0_0_1"/>
<reference evidence="3 4" key="2">
    <citation type="journal article" date="2008" name="Nature">
        <title>The Phaeodactylum genome reveals the evolutionary history of diatom genomes.</title>
        <authorList>
            <person name="Bowler C."/>
            <person name="Allen A.E."/>
            <person name="Badger J.H."/>
            <person name="Grimwood J."/>
            <person name="Jabbari K."/>
            <person name="Kuo A."/>
            <person name="Maheswari U."/>
            <person name="Martens C."/>
            <person name="Maumus F."/>
            <person name="Otillar R.P."/>
            <person name="Rayko E."/>
            <person name="Salamov A."/>
            <person name="Vandepoele K."/>
            <person name="Beszteri B."/>
            <person name="Gruber A."/>
            <person name="Heijde M."/>
            <person name="Katinka M."/>
            <person name="Mock T."/>
            <person name="Valentin K."/>
            <person name="Verret F."/>
            <person name="Berges J.A."/>
            <person name="Brownlee C."/>
            <person name="Cadoret J.P."/>
            <person name="Chiovitti A."/>
            <person name="Choi C.J."/>
            <person name="Coesel S."/>
            <person name="De Martino A."/>
            <person name="Detter J.C."/>
            <person name="Durkin C."/>
            <person name="Falciatore A."/>
            <person name="Fournet J."/>
            <person name="Haruta M."/>
            <person name="Huysman M.J."/>
            <person name="Jenkins B.D."/>
            <person name="Jiroutova K."/>
            <person name="Jorgensen R.E."/>
            <person name="Joubert Y."/>
            <person name="Kaplan A."/>
            <person name="Kroger N."/>
            <person name="Kroth P.G."/>
            <person name="La Roche J."/>
            <person name="Lindquist E."/>
            <person name="Lommer M."/>
            <person name="Martin-Jezequel V."/>
            <person name="Lopez P.J."/>
            <person name="Lucas S."/>
            <person name="Mangogna M."/>
            <person name="McGinnis K."/>
            <person name="Medlin L.K."/>
            <person name="Montsant A."/>
            <person name="Oudot-Le Secq M.P."/>
            <person name="Napoli C."/>
            <person name="Obornik M."/>
            <person name="Parker M.S."/>
            <person name="Petit J.L."/>
            <person name="Porcel B.M."/>
            <person name="Poulsen N."/>
            <person name="Robison M."/>
            <person name="Rychlewski L."/>
            <person name="Rynearson T.A."/>
            <person name="Schmutz J."/>
            <person name="Shapiro H."/>
            <person name="Siaut M."/>
            <person name="Stanley M."/>
            <person name="Sussman M.R."/>
            <person name="Taylor A.R."/>
            <person name="Vardi A."/>
            <person name="von Dassow P."/>
            <person name="Vyverman W."/>
            <person name="Willis A."/>
            <person name="Wyrwicz L.S."/>
            <person name="Rokhsar D.S."/>
            <person name="Weissenbach J."/>
            <person name="Armbrust E.V."/>
            <person name="Green B.R."/>
            <person name="Van de Peer Y."/>
            <person name="Grigoriev I.V."/>
        </authorList>
    </citation>
    <scope>NUCLEOTIDE SEQUENCE [LARGE SCALE GENOMIC DNA]</scope>
    <source>
        <strain evidence="3 4">CCMP1335</strain>
    </source>
</reference>
<dbReference type="PANTHER" id="PTHR13271">
    <property type="entry name" value="UNCHARACTERIZED PUTATIVE METHYLTRANSFERASE"/>
    <property type="match status" value="1"/>
</dbReference>
<keyword evidence="2" id="KW-0732">Signal</keyword>
<dbReference type="AlphaFoldDB" id="B5YNB2"/>
<dbReference type="EMBL" id="CP001160">
    <property type="protein sequence ID" value="ACI64601.1"/>
    <property type="molecule type" value="Genomic_DNA"/>
</dbReference>
<evidence type="ECO:0000313" key="4">
    <source>
        <dbReference type="Proteomes" id="UP000001449"/>
    </source>
</evidence>
<feature type="signal peptide" evidence="2">
    <location>
        <begin position="1"/>
        <end position="20"/>
    </location>
</feature>
<dbReference type="PANTHER" id="PTHR13271:SF137">
    <property type="entry name" value="SET DOMAIN-CONTAINING PROTEIN"/>
    <property type="match status" value="1"/>
</dbReference>
<dbReference type="eggNOG" id="ENOG502T3H7">
    <property type="taxonomic scope" value="Eukaryota"/>
</dbReference>
<proteinExistence type="predicted"/>
<sequence length="428" mass="48899">MTTTILLVFLLLLLPTGASSDATIPLSVDEYGDYDGKDLIEWINSHPQGFVHPSVRIGRERPGDPTSMNGLYLKSDPGTEPLEEDDIIARIPWDFIIGPGDSYHKLRFESCDEIRNLVAELKLGEASTRAPYVRYLLSQTNGHMPGDWTEAGKEFFSVVLGKGELPPYEPTWRNDFEKDWIKGCQGDPNDPMEKFAYYLTFSRDEDTLMVPLYEMANHSNDPDKLNTLSYKPEKVGKPFRFIASKTINPGDQIYNSYNRCNPCSDVDYKACETFSRQRTPELFTYFGFVEDLPQNWEFDAGPEDSSDDEDTAIEFCLEKNDSGELDVYWFADKAPNDFDVEWLLEEIQRLKDLRANKDKLVKTLVQSDDDKAEEEETEGGSKGQRPKQKMTRFEWDSIWTYHEALVRAMNAAVVAAVVDEDDEQGDEL</sequence>
<keyword evidence="4" id="KW-1185">Reference proteome</keyword>
<feature type="chain" id="PRO_5002841494" description="SET domain-containing protein" evidence="2">
    <location>
        <begin position="21"/>
        <end position="428"/>
    </location>
</feature>
<dbReference type="GeneID" id="7447098"/>
<reference evidence="3 4" key="1">
    <citation type="journal article" date="2004" name="Science">
        <title>The genome of the diatom Thalassiosira pseudonana: ecology, evolution, and metabolism.</title>
        <authorList>
            <person name="Armbrust E.V."/>
            <person name="Berges J.A."/>
            <person name="Bowler C."/>
            <person name="Green B.R."/>
            <person name="Martinez D."/>
            <person name="Putnam N.H."/>
            <person name="Zhou S."/>
            <person name="Allen A.E."/>
            <person name="Apt K.E."/>
            <person name="Bechner M."/>
            <person name="Brzezinski M.A."/>
            <person name="Chaal B.K."/>
            <person name="Chiovitti A."/>
            <person name="Davis A.K."/>
            <person name="Demarest M.S."/>
            <person name="Detter J.C."/>
            <person name="Glavina T."/>
            <person name="Goodstein D."/>
            <person name="Hadi M.Z."/>
            <person name="Hellsten U."/>
            <person name="Hildebrand M."/>
            <person name="Jenkins B.D."/>
            <person name="Jurka J."/>
            <person name="Kapitonov V.V."/>
            <person name="Kroger N."/>
            <person name="Lau W.W."/>
            <person name="Lane T.W."/>
            <person name="Larimer F.W."/>
            <person name="Lippmeier J.C."/>
            <person name="Lucas S."/>
            <person name="Medina M."/>
            <person name="Montsant A."/>
            <person name="Obornik M."/>
            <person name="Parker M.S."/>
            <person name="Palenik B."/>
            <person name="Pazour G.J."/>
            <person name="Richardson P.M."/>
            <person name="Rynearson T.A."/>
            <person name="Saito M.A."/>
            <person name="Schwartz D.C."/>
            <person name="Thamatrakoln K."/>
            <person name="Valentin K."/>
            <person name="Vardi A."/>
            <person name="Wilkerson F.P."/>
            <person name="Rokhsar D.S."/>
        </authorList>
    </citation>
    <scope>NUCLEOTIDE SEQUENCE [LARGE SCALE GENOMIC DNA]</scope>
    <source>
        <strain evidence="3 4">CCMP1335</strain>
    </source>
</reference>
<dbReference type="Proteomes" id="UP000001449">
    <property type="component" value="Chromosome 7"/>
</dbReference>
<dbReference type="OMA" id="YNSYNRC"/>
<evidence type="ECO:0000256" key="1">
    <source>
        <dbReference type="SAM" id="MobiDB-lite"/>
    </source>
</evidence>
<dbReference type="SUPFAM" id="SSF82199">
    <property type="entry name" value="SET domain"/>
    <property type="match status" value="1"/>
</dbReference>
<evidence type="ECO:0000256" key="2">
    <source>
        <dbReference type="SAM" id="SignalP"/>
    </source>
</evidence>
<dbReference type="GO" id="GO:0016279">
    <property type="term" value="F:protein-lysine N-methyltransferase activity"/>
    <property type="evidence" value="ECO:0000318"/>
    <property type="project" value="GO_Central"/>
</dbReference>
<organism evidence="3 4">
    <name type="scientific">Thalassiosira pseudonana</name>
    <name type="common">Marine diatom</name>
    <name type="synonym">Cyclotella nana</name>
    <dbReference type="NCBI Taxonomy" id="35128"/>
    <lineage>
        <taxon>Eukaryota</taxon>
        <taxon>Sar</taxon>
        <taxon>Stramenopiles</taxon>
        <taxon>Ochrophyta</taxon>
        <taxon>Bacillariophyta</taxon>
        <taxon>Coscinodiscophyceae</taxon>
        <taxon>Thalassiosirophycidae</taxon>
        <taxon>Thalassiosirales</taxon>
        <taxon>Thalassiosiraceae</taxon>
        <taxon>Thalassiosira</taxon>
    </lineage>
</organism>